<comment type="caution">
    <text evidence="2">The sequence shown here is derived from an EMBL/GenBank/DDBJ whole genome shotgun (WGS) entry which is preliminary data.</text>
</comment>
<protein>
    <recommendedName>
        <fullName evidence="4">Myb/SANT-like domain-containing protein</fullName>
    </recommendedName>
</protein>
<dbReference type="AlphaFoldDB" id="A0A5C7I557"/>
<evidence type="ECO:0000256" key="1">
    <source>
        <dbReference type="SAM" id="MobiDB-lite"/>
    </source>
</evidence>
<sequence>MDVGGISQENEQERRGVRRAWTKEEEDALLSILDEIVASGGHADCSSFKSSIVKIIETRLAFAAPNCDLKANPHIGSKLKFWKKQHGVVYEMLNTSGFGWNDIRKCIEVDSDERLASIFGKDCAIGKAAQTPDQQAVDFDEGDNFGNEFEIPESFSPMPMNQSQSDLNGNQDASQPLCRKRLRSKSANPISSSMNRFSNVMKEVMEKTTEVFKEFGQILVTNKASEYEWITLEQQKIGIRRVDQVRVMKMFVQNPEIVGIFKASDNDDDKYQFVMEILVGEFDD</sequence>
<organism evidence="2 3">
    <name type="scientific">Acer yangbiense</name>
    <dbReference type="NCBI Taxonomy" id="1000413"/>
    <lineage>
        <taxon>Eukaryota</taxon>
        <taxon>Viridiplantae</taxon>
        <taxon>Streptophyta</taxon>
        <taxon>Embryophyta</taxon>
        <taxon>Tracheophyta</taxon>
        <taxon>Spermatophyta</taxon>
        <taxon>Magnoliopsida</taxon>
        <taxon>eudicotyledons</taxon>
        <taxon>Gunneridae</taxon>
        <taxon>Pentapetalae</taxon>
        <taxon>rosids</taxon>
        <taxon>malvids</taxon>
        <taxon>Sapindales</taxon>
        <taxon>Sapindaceae</taxon>
        <taxon>Hippocastanoideae</taxon>
        <taxon>Acereae</taxon>
        <taxon>Acer</taxon>
    </lineage>
</organism>
<dbReference type="PANTHER" id="PTHR46250:SF15">
    <property type="entry name" value="OS01G0523800 PROTEIN"/>
    <property type="match status" value="1"/>
</dbReference>
<dbReference type="EMBL" id="VAHF01000004">
    <property type="protein sequence ID" value="TXG63642.1"/>
    <property type="molecule type" value="Genomic_DNA"/>
</dbReference>
<accession>A0A5C7I557</accession>
<dbReference type="PANTHER" id="PTHR46250">
    <property type="entry name" value="MYB/SANT-LIKE DNA-BINDING DOMAIN PROTEIN-RELATED"/>
    <property type="match status" value="1"/>
</dbReference>
<feature type="region of interest" description="Disordered" evidence="1">
    <location>
        <begin position="152"/>
        <end position="174"/>
    </location>
</feature>
<feature type="compositionally biased region" description="Polar residues" evidence="1">
    <location>
        <begin position="159"/>
        <end position="174"/>
    </location>
</feature>
<keyword evidence="3" id="KW-1185">Reference proteome</keyword>
<proteinExistence type="predicted"/>
<name>A0A5C7I557_9ROSI</name>
<evidence type="ECO:0008006" key="4">
    <source>
        <dbReference type="Google" id="ProtNLM"/>
    </source>
</evidence>
<dbReference type="Proteomes" id="UP000323000">
    <property type="component" value="Chromosome 4"/>
</dbReference>
<reference evidence="3" key="1">
    <citation type="journal article" date="2019" name="Gigascience">
        <title>De novo genome assembly of the endangered Acer yangbiense, a plant species with extremely small populations endemic to Yunnan Province, China.</title>
        <authorList>
            <person name="Yang J."/>
            <person name="Wariss H.M."/>
            <person name="Tao L."/>
            <person name="Zhang R."/>
            <person name="Yun Q."/>
            <person name="Hollingsworth P."/>
            <person name="Dao Z."/>
            <person name="Luo G."/>
            <person name="Guo H."/>
            <person name="Ma Y."/>
            <person name="Sun W."/>
        </authorList>
    </citation>
    <scope>NUCLEOTIDE SEQUENCE [LARGE SCALE GENOMIC DNA]</scope>
    <source>
        <strain evidence="3">cv. Malutang</strain>
    </source>
</reference>
<evidence type="ECO:0000313" key="3">
    <source>
        <dbReference type="Proteomes" id="UP000323000"/>
    </source>
</evidence>
<gene>
    <name evidence="2" type="ORF">EZV62_010636</name>
</gene>
<evidence type="ECO:0000313" key="2">
    <source>
        <dbReference type="EMBL" id="TXG63642.1"/>
    </source>
</evidence>
<dbReference type="OrthoDB" id="910499at2759"/>